<dbReference type="EMBL" id="MN738969">
    <property type="protein sequence ID" value="QHT33587.1"/>
    <property type="molecule type" value="Genomic_DNA"/>
</dbReference>
<feature type="region of interest" description="Disordered" evidence="1">
    <location>
        <begin position="1131"/>
        <end position="1171"/>
    </location>
</feature>
<proteinExistence type="predicted"/>
<reference evidence="2" key="1">
    <citation type="journal article" date="2020" name="Nature">
        <title>Giant virus diversity and host interactions through global metagenomics.</title>
        <authorList>
            <person name="Schulz F."/>
            <person name="Roux S."/>
            <person name="Paez-Espino D."/>
            <person name="Jungbluth S."/>
            <person name="Walsh D.A."/>
            <person name="Denef V.J."/>
            <person name="McMahon K.D."/>
            <person name="Konstantinidis K.T."/>
            <person name="Eloe-Fadrosh E.A."/>
            <person name="Kyrpides N.C."/>
            <person name="Woyke T."/>
        </authorList>
    </citation>
    <scope>NUCLEOTIDE SEQUENCE</scope>
    <source>
        <strain evidence="2">GVMAG-M-3300009161-36</strain>
    </source>
</reference>
<accession>A0A6C0EWW2</accession>
<evidence type="ECO:0000313" key="2">
    <source>
        <dbReference type="EMBL" id="QHT33587.1"/>
    </source>
</evidence>
<organism evidence="2">
    <name type="scientific">viral metagenome</name>
    <dbReference type="NCBI Taxonomy" id="1070528"/>
    <lineage>
        <taxon>unclassified sequences</taxon>
        <taxon>metagenomes</taxon>
        <taxon>organismal metagenomes</taxon>
    </lineage>
</organism>
<protein>
    <submittedName>
        <fullName evidence="2">Uncharacterized protein</fullName>
    </submittedName>
</protein>
<name>A0A6C0EWW2_9ZZZZ</name>
<sequence>MEESAVPAAVAAAVAAVPTGWQRVRPPQPLPPNTPPYSINLINIRDPITHEILAEIRRIVGQPEDIKCKTHEVNADDASGESAFEQGLLSDDVPSSQGTNIGRDTTSFAVISYIRLMFISPYNSRGGNFDRIKIMMHHLFFDRGLDGFVGLTRTGVLSEYTATIYYAVSNPFAQYDDIIKIMIYFMRNNFRGGLHNGIHYAFKLDRGIKPGDTIKIILSLKFGDDNGANVILIPILNIVTLNRNQVQGAHNVQNYMSIYCAPSPPYPQCNELYALSIYDLIARIRLYANQEAFGALIEPTDVEKALMVCFFHDKSRDELVDFIQFIKFLFYDHASQYKNFAFFLNIFFNFYKVSMNLPEGLNSRSTAKIMYTTFFSTNNNYGSIIRIFINMMSNPLFNEHTIMFLSGSNAARAYSLTEAMLVALEQNPGQDRATLAPLYDSHMANQSDNDFMFYLKNEEGEQHRMAIRMMLGACLYYLKYILTPAEYSMYTDLLEQSISIVGHDDHLLAQRLNAVRAFLEGCFNMTPLFGTTILAILGDCNFLDFNFYDLLSGNVTLAFLDVVLKHNTAKEWYIAVFTIFDVPNPTPDVLRETNGFLIDHAMAINCIATPWTLILNILYTIFVTENCIARIVVGKLGNDPKNLKKYFSILNTHLNYLIIQYTTPRNEVMLAHIEELIGLQGQIIIQSELCQQPESIDPPIGDRYTELKTRCGRWVRKMFLLASNVSTRELFFLSVNYPFTPPRRSSTPIEKGICYAWSVDGNICIKEDFLARFDTTTITPANFQPVFTVGSVSEQTMHNIVPRIQSLITETKDTAEGIPITPNPNHLLNPPPPPPPEIPSPFPLTVTQSQYTYMNWLWKHLTNTSIDLRAHFKGIVKDAKRIVGSKNFTAISLFGAYPCGLLIDELVESDNTYDTLDQMNALKNSSGIIECRRGLLPLLVPEHPQYNTLFARMVVHLLTLDIRINMVIECCKEIRAGFALGSIDINGIMSQMYNAALQAVLTLDLNTRLDVIVASIIDACNTVVIPVAGHIPEAAAQNIRQNVINRCSENIYSTNNILLFLGFLFSIKIKSNASIGPRNMLSLVDSIINFYDLPSRNSLLPTFAYDPLTSCSLTKFSNDPDNAACAFGGEAQDAGSGHSKKSKLPSVPKSSQAASALPLVPKSSRGISKKSIKEKSDPLLLLESDERPQPVNVVKKRKKKVIEMEPLAPLAPIVEEKPMSIKTPAIQQKAKTIRSSLQQLINPQSGPFNHFMSKILVITKEIGIIFNPKTCVSGITRQNVFNTDKRYTDDPTYSHVRLLVGGGDNTRNNKTKSNHKISKTNHTRKNKYKNNNKCKKNKNKAKHNTIVTFYQSKSQCNKNKYKSKIIQRNVTFKRRRNNNK</sequence>
<evidence type="ECO:0000256" key="1">
    <source>
        <dbReference type="SAM" id="MobiDB-lite"/>
    </source>
</evidence>